<evidence type="ECO:0000256" key="1">
    <source>
        <dbReference type="ARBA" id="ARBA00007905"/>
    </source>
</evidence>
<keyword evidence="6" id="KW-1185">Reference proteome</keyword>
<organism evidence="5 6">
    <name type="scientific">Jaapia argillacea MUCL 33604</name>
    <dbReference type="NCBI Taxonomy" id="933084"/>
    <lineage>
        <taxon>Eukaryota</taxon>
        <taxon>Fungi</taxon>
        <taxon>Dikarya</taxon>
        <taxon>Basidiomycota</taxon>
        <taxon>Agaricomycotina</taxon>
        <taxon>Agaricomycetes</taxon>
        <taxon>Agaricomycetidae</taxon>
        <taxon>Jaapiales</taxon>
        <taxon>Jaapiaceae</taxon>
        <taxon>Jaapia</taxon>
    </lineage>
</organism>
<dbReference type="OrthoDB" id="416253at2759"/>
<keyword evidence="2" id="KW-0521">NADP</keyword>
<dbReference type="GO" id="GO:0016616">
    <property type="term" value="F:oxidoreductase activity, acting on the CH-OH group of donors, NAD or NADP as acceptor"/>
    <property type="evidence" value="ECO:0007669"/>
    <property type="project" value="UniProtKB-ARBA"/>
</dbReference>
<accession>A0A067Q1Z4</accession>
<evidence type="ECO:0000256" key="3">
    <source>
        <dbReference type="ARBA" id="ARBA00023002"/>
    </source>
</evidence>
<dbReference type="Proteomes" id="UP000027265">
    <property type="component" value="Unassembled WGS sequence"/>
</dbReference>
<proteinExistence type="inferred from homology"/>
<dbReference type="GO" id="GO:0016652">
    <property type="term" value="F:oxidoreductase activity, acting on NAD(P)H as acceptor"/>
    <property type="evidence" value="ECO:0007669"/>
    <property type="project" value="InterPro"/>
</dbReference>
<name>A0A067Q1Z4_9AGAM</name>
<dbReference type="PANTHER" id="PTHR43827:SF3">
    <property type="entry name" value="NADP-DEPENDENT OXIDOREDUCTASE DOMAIN-CONTAINING PROTEIN"/>
    <property type="match status" value="1"/>
</dbReference>
<evidence type="ECO:0000259" key="4">
    <source>
        <dbReference type="Pfam" id="PF00248"/>
    </source>
</evidence>
<dbReference type="HOGENOM" id="CLU_633209_0_0_1"/>
<dbReference type="InterPro" id="IPR018170">
    <property type="entry name" value="Aldo/ket_reductase_CS"/>
</dbReference>
<dbReference type="STRING" id="933084.A0A067Q1Z4"/>
<dbReference type="FunCoup" id="A0A067Q1Z4">
    <property type="interactions" value="209"/>
</dbReference>
<dbReference type="AlphaFoldDB" id="A0A067Q1Z4"/>
<keyword evidence="3" id="KW-0560">Oxidoreductase</keyword>
<dbReference type="Pfam" id="PF00248">
    <property type="entry name" value="Aldo_ket_red"/>
    <property type="match status" value="1"/>
</dbReference>
<evidence type="ECO:0000313" key="6">
    <source>
        <dbReference type="Proteomes" id="UP000027265"/>
    </source>
</evidence>
<dbReference type="SUPFAM" id="SSF51430">
    <property type="entry name" value="NAD(P)-linked oxidoreductase"/>
    <property type="match status" value="1"/>
</dbReference>
<dbReference type="InterPro" id="IPR023210">
    <property type="entry name" value="NADP_OxRdtase_dom"/>
</dbReference>
<dbReference type="InterPro" id="IPR020471">
    <property type="entry name" value="AKR"/>
</dbReference>
<comment type="similarity">
    <text evidence="1">Belongs to the aldo/keto reductase family.</text>
</comment>
<dbReference type="PROSITE" id="PS00062">
    <property type="entry name" value="ALDOKETO_REDUCTASE_2"/>
    <property type="match status" value="1"/>
</dbReference>
<sequence length="433" mass="47890">MASYSRNLVSIGRAIKPVRPISTSTIRPHGFALRPSLNQLSRSLHSRGPMSEVTVPLNDGTRIPVLAFGTGTALSRKDATELVGTAIASGFTHIDGAQAYFNEDSMGAAIAGAGKDRDSLYVVTKLWTLGEGETVTDSLKGSLQKLKLDYVDLFLVHVPTHYEGKLKELWKGMEEAKVAGLTKSIGVSNFRISHLEEILSVATIKPAVHQIEYHPYLLDWAEPIVEFGKKHDIVTSSYGGLTPIVRHKGGPVDAVLSAIQERLQKSSPEPVTEGQVLVKWLLQKGIIAITPVKLTSSKEERMKQYLSVPSLPALTSEEIQAIDEAGKQVHKRIFVRSTIYFAHFLNVTDFHQPEPMAREAVIAQNANHFTLQAEKCGWGTVTVLSLLYQHKRPTALNLLKNRSQNLCDYLKLLDRPLARVVHAITYNVPWLRV</sequence>
<dbReference type="EMBL" id="KL197713">
    <property type="protein sequence ID" value="KDQ60964.1"/>
    <property type="molecule type" value="Genomic_DNA"/>
</dbReference>
<reference evidence="6" key="1">
    <citation type="journal article" date="2014" name="Proc. Natl. Acad. Sci. U.S.A.">
        <title>Extensive sampling of basidiomycete genomes demonstrates inadequacy of the white-rot/brown-rot paradigm for wood decay fungi.</title>
        <authorList>
            <person name="Riley R."/>
            <person name="Salamov A.A."/>
            <person name="Brown D.W."/>
            <person name="Nagy L.G."/>
            <person name="Floudas D."/>
            <person name="Held B.W."/>
            <person name="Levasseur A."/>
            <person name="Lombard V."/>
            <person name="Morin E."/>
            <person name="Otillar R."/>
            <person name="Lindquist E.A."/>
            <person name="Sun H."/>
            <person name="LaButti K.M."/>
            <person name="Schmutz J."/>
            <person name="Jabbour D."/>
            <person name="Luo H."/>
            <person name="Baker S.E."/>
            <person name="Pisabarro A.G."/>
            <person name="Walton J.D."/>
            <person name="Blanchette R.A."/>
            <person name="Henrissat B."/>
            <person name="Martin F."/>
            <person name="Cullen D."/>
            <person name="Hibbett D.S."/>
            <person name="Grigoriev I.V."/>
        </authorList>
    </citation>
    <scope>NUCLEOTIDE SEQUENCE [LARGE SCALE GENOMIC DNA]</scope>
    <source>
        <strain evidence="6">MUCL 33604</strain>
    </source>
</reference>
<dbReference type="CDD" id="cd19120">
    <property type="entry name" value="AKR_AKR3C2-3"/>
    <property type="match status" value="1"/>
</dbReference>
<dbReference type="InterPro" id="IPR044494">
    <property type="entry name" value="AKR3C2/3"/>
</dbReference>
<evidence type="ECO:0000313" key="5">
    <source>
        <dbReference type="EMBL" id="KDQ60964.1"/>
    </source>
</evidence>
<dbReference type="InParanoid" id="A0A067Q1Z4"/>
<dbReference type="PRINTS" id="PR00069">
    <property type="entry name" value="ALDKETRDTASE"/>
</dbReference>
<dbReference type="Gene3D" id="3.20.20.100">
    <property type="entry name" value="NADP-dependent oxidoreductase domain"/>
    <property type="match status" value="1"/>
</dbReference>
<protein>
    <recommendedName>
        <fullName evidence="4">NADP-dependent oxidoreductase domain-containing protein</fullName>
    </recommendedName>
</protein>
<dbReference type="InterPro" id="IPR036812">
    <property type="entry name" value="NAD(P)_OxRdtase_dom_sf"/>
</dbReference>
<feature type="domain" description="NADP-dependent oxidoreductase" evidence="4">
    <location>
        <begin position="68"/>
        <end position="325"/>
    </location>
</feature>
<gene>
    <name evidence="5" type="ORF">JAAARDRAFT_173380</name>
</gene>
<dbReference type="PANTHER" id="PTHR43827">
    <property type="entry name" value="2,5-DIKETO-D-GLUCONIC ACID REDUCTASE"/>
    <property type="match status" value="1"/>
</dbReference>
<evidence type="ECO:0000256" key="2">
    <source>
        <dbReference type="ARBA" id="ARBA00022857"/>
    </source>
</evidence>